<sequence>MKNLQNSDEAIELGAISCETRGIDPVGPRDEATGEHFLLSGGITTDD</sequence>
<dbReference type="EMBL" id="JFYZ01000002">
    <property type="protein sequence ID" value="EZP83983.1"/>
    <property type="molecule type" value="Genomic_DNA"/>
</dbReference>
<reference evidence="2 3" key="1">
    <citation type="submission" date="2014-03" db="EMBL/GenBank/DDBJ databases">
        <title>Whole genome sequence of Novosphingobium resinovorum KF1.</title>
        <authorList>
            <person name="Gan H.M."/>
            <person name="Gan H.Y."/>
            <person name="Chew T.H."/>
            <person name="Savka M.A."/>
        </authorList>
    </citation>
    <scope>NUCLEOTIDE SEQUENCE [LARGE SCALE GENOMIC DNA]</scope>
    <source>
        <strain evidence="2 3">KF1</strain>
    </source>
</reference>
<proteinExistence type="predicted"/>
<dbReference type="PATRIC" id="fig|158500.4.peg.1208"/>
<comment type="caution">
    <text evidence="2">The sequence shown here is derived from an EMBL/GenBank/DDBJ whole genome shotgun (WGS) entry which is preliminary data.</text>
</comment>
<evidence type="ECO:0000313" key="3">
    <source>
        <dbReference type="Proteomes" id="UP000024329"/>
    </source>
</evidence>
<evidence type="ECO:0000313" key="2">
    <source>
        <dbReference type="EMBL" id="EZP83983.1"/>
    </source>
</evidence>
<accession>A0A031K4P0</accession>
<dbReference type="AlphaFoldDB" id="A0A031K4P0"/>
<gene>
    <name evidence="2" type="ORF">BV97_01176</name>
</gene>
<protein>
    <submittedName>
        <fullName evidence="2">Uncharacterized protein</fullName>
    </submittedName>
</protein>
<dbReference type="Proteomes" id="UP000024329">
    <property type="component" value="Unassembled WGS sequence"/>
</dbReference>
<feature type="region of interest" description="Disordered" evidence="1">
    <location>
        <begin position="20"/>
        <end position="47"/>
    </location>
</feature>
<evidence type="ECO:0000256" key="1">
    <source>
        <dbReference type="SAM" id="MobiDB-lite"/>
    </source>
</evidence>
<organism evidence="2 3">
    <name type="scientific">Novosphingobium resinovorum</name>
    <dbReference type="NCBI Taxonomy" id="158500"/>
    <lineage>
        <taxon>Bacteria</taxon>
        <taxon>Pseudomonadati</taxon>
        <taxon>Pseudomonadota</taxon>
        <taxon>Alphaproteobacteria</taxon>
        <taxon>Sphingomonadales</taxon>
        <taxon>Sphingomonadaceae</taxon>
        <taxon>Novosphingobium</taxon>
    </lineage>
</organism>
<dbReference type="RefSeq" id="WP_155986186.1">
    <property type="nucleotide sequence ID" value="NZ_JFYZ01000002.1"/>
</dbReference>
<name>A0A031K4P0_9SPHN</name>